<gene>
    <name evidence="1" type="ORF">M9H77_27876</name>
</gene>
<sequence length="486" mass="53292">MGDENLGYTPEEALSAIGFGKFQALTLVYAGLGWISEALEMMILPFVGIAVHSEWGISPGEESLLTTVVFIGMLFGAYFWGFISDAYGRRKGFLGVTIAVVVAAICSAFSPNYKLLLVFRCLLGFGVGGGHTFASWFLEFVSIPNRGAWLLALTGFWTCGTILEAFFAWIIMPRLGWRWLISLSCVPSFFVLVLYGLTTESPRYLATKGRTAEAQKILEEVAVTNGTKLPLGVLVCDKAIKIDEENSPSLDTPLLPSAREKNHYPETCLSSFLALFSTKLRRTTLLIWILYFANTFSYYGVVLLTSELSSEQSTCHSTTNVLKSVNDGRLYRDVLIATMAELPGLILEATIVDRIGRKLSMEIMCIFGFILLLPLVVQQNEIVTTALLFGSRMFIFSTFNLIVLYSREVYPTSVRASGVGIATSIGRIGGMICPLVAVGLVRGCHQTAAILLFEAMIILVGSCIFFLPFETSGKGLRDTLPSSDEE</sequence>
<organism evidence="1 2">
    <name type="scientific">Catharanthus roseus</name>
    <name type="common">Madagascar periwinkle</name>
    <name type="synonym">Vinca rosea</name>
    <dbReference type="NCBI Taxonomy" id="4058"/>
    <lineage>
        <taxon>Eukaryota</taxon>
        <taxon>Viridiplantae</taxon>
        <taxon>Streptophyta</taxon>
        <taxon>Embryophyta</taxon>
        <taxon>Tracheophyta</taxon>
        <taxon>Spermatophyta</taxon>
        <taxon>Magnoliopsida</taxon>
        <taxon>eudicotyledons</taxon>
        <taxon>Gunneridae</taxon>
        <taxon>Pentapetalae</taxon>
        <taxon>asterids</taxon>
        <taxon>lamiids</taxon>
        <taxon>Gentianales</taxon>
        <taxon>Apocynaceae</taxon>
        <taxon>Rauvolfioideae</taxon>
        <taxon>Vinceae</taxon>
        <taxon>Catharanthinae</taxon>
        <taxon>Catharanthus</taxon>
    </lineage>
</organism>
<protein>
    <submittedName>
        <fullName evidence="1">Uncharacterized protein</fullName>
    </submittedName>
</protein>
<proteinExistence type="predicted"/>
<reference evidence="2" key="1">
    <citation type="journal article" date="2023" name="Nat. Plants">
        <title>Single-cell RNA sequencing provides a high-resolution roadmap for understanding the multicellular compartmentation of specialized metabolism.</title>
        <authorList>
            <person name="Sun S."/>
            <person name="Shen X."/>
            <person name="Li Y."/>
            <person name="Li Y."/>
            <person name="Wang S."/>
            <person name="Li R."/>
            <person name="Zhang H."/>
            <person name="Shen G."/>
            <person name="Guo B."/>
            <person name="Wei J."/>
            <person name="Xu J."/>
            <person name="St-Pierre B."/>
            <person name="Chen S."/>
            <person name="Sun C."/>
        </authorList>
    </citation>
    <scope>NUCLEOTIDE SEQUENCE [LARGE SCALE GENOMIC DNA]</scope>
</reference>
<accession>A0ACC0ADS2</accession>
<evidence type="ECO:0000313" key="2">
    <source>
        <dbReference type="Proteomes" id="UP001060085"/>
    </source>
</evidence>
<keyword evidence="2" id="KW-1185">Reference proteome</keyword>
<evidence type="ECO:0000313" key="1">
    <source>
        <dbReference type="EMBL" id="KAI5659083.1"/>
    </source>
</evidence>
<dbReference type="Proteomes" id="UP001060085">
    <property type="component" value="Linkage Group LG06"/>
</dbReference>
<name>A0ACC0ADS2_CATRO</name>
<dbReference type="EMBL" id="CM044706">
    <property type="protein sequence ID" value="KAI5659083.1"/>
    <property type="molecule type" value="Genomic_DNA"/>
</dbReference>
<comment type="caution">
    <text evidence="1">The sequence shown here is derived from an EMBL/GenBank/DDBJ whole genome shotgun (WGS) entry which is preliminary data.</text>
</comment>